<sequence>MESSIGETLKKCRIEAGKSVKEISDLLISKGFKASEKTIYSWEKGNSQPTPDALLIMCKAYGVSDVLSTFGYAEPVNSPSTIAAHFDGDEYTEDELDEIRQFAEFVKNKRK</sequence>
<dbReference type="InterPro" id="IPR001387">
    <property type="entry name" value="Cro/C1-type_HTH"/>
</dbReference>
<dbReference type="Pfam" id="PF13560">
    <property type="entry name" value="HTH_31"/>
    <property type="match status" value="1"/>
</dbReference>
<dbReference type="OrthoDB" id="1770272at2"/>
<gene>
    <name evidence="2" type="ORF">ERS852448_02151</name>
</gene>
<feature type="domain" description="HTH cro/C1-type" evidence="1">
    <location>
        <begin position="9"/>
        <end position="67"/>
    </location>
</feature>
<dbReference type="SMART" id="SM00530">
    <property type="entry name" value="HTH_XRE"/>
    <property type="match status" value="1"/>
</dbReference>
<evidence type="ECO:0000313" key="3">
    <source>
        <dbReference type="Proteomes" id="UP000095492"/>
    </source>
</evidence>
<dbReference type="AlphaFoldDB" id="A0A173UP67"/>
<proteinExistence type="predicted"/>
<accession>A0A173UP67</accession>
<dbReference type="PROSITE" id="PS50943">
    <property type="entry name" value="HTH_CROC1"/>
    <property type="match status" value="1"/>
</dbReference>
<dbReference type="CDD" id="cd00093">
    <property type="entry name" value="HTH_XRE"/>
    <property type="match status" value="1"/>
</dbReference>
<dbReference type="InterPro" id="IPR010982">
    <property type="entry name" value="Lambda_DNA-bd_dom_sf"/>
</dbReference>
<dbReference type="EMBL" id="CYYA01000015">
    <property type="protein sequence ID" value="CUN16220.1"/>
    <property type="molecule type" value="Genomic_DNA"/>
</dbReference>
<protein>
    <submittedName>
        <fullName evidence="2">Helix-turn-helix domain</fullName>
    </submittedName>
</protein>
<name>A0A173UP67_EUBRA</name>
<dbReference type="GO" id="GO:0003677">
    <property type="term" value="F:DNA binding"/>
    <property type="evidence" value="ECO:0007669"/>
    <property type="project" value="InterPro"/>
</dbReference>
<dbReference type="RefSeq" id="WP_055290529.1">
    <property type="nucleotide sequence ID" value="NZ_CP173382.1"/>
</dbReference>
<evidence type="ECO:0000259" key="1">
    <source>
        <dbReference type="PROSITE" id="PS50943"/>
    </source>
</evidence>
<organism evidence="2 3">
    <name type="scientific">Eubacterium ramulus</name>
    <dbReference type="NCBI Taxonomy" id="39490"/>
    <lineage>
        <taxon>Bacteria</taxon>
        <taxon>Bacillati</taxon>
        <taxon>Bacillota</taxon>
        <taxon>Clostridia</taxon>
        <taxon>Eubacteriales</taxon>
        <taxon>Eubacteriaceae</taxon>
        <taxon>Eubacterium</taxon>
    </lineage>
</organism>
<dbReference type="GeneID" id="97391212"/>
<evidence type="ECO:0000313" key="2">
    <source>
        <dbReference type="EMBL" id="CUN16220.1"/>
    </source>
</evidence>
<dbReference type="Proteomes" id="UP000095492">
    <property type="component" value="Unassembled WGS sequence"/>
</dbReference>
<dbReference type="Gene3D" id="1.10.260.40">
    <property type="entry name" value="lambda repressor-like DNA-binding domains"/>
    <property type="match status" value="1"/>
</dbReference>
<reference evidence="2 3" key="1">
    <citation type="submission" date="2015-09" db="EMBL/GenBank/DDBJ databases">
        <authorList>
            <consortium name="Pathogen Informatics"/>
        </authorList>
    </citation>
    <scope>NUCLEOTIDE SEQUENCE [LARGE SCALE GENOMIC DNA]</scope>
    <source>
        <strain evidence="2 3">2789STDY5608891</strain>
    </source>
</reference>
<dbReference type="SUPFAM" id="SSF47413">
    <property type="entry name" value="lambda repressor-like DNA-binding domains"/>
    <property type="match status" value="1"/>
</dbReference>
<dbReference type="STRING" id="39490.ERS852448_02151"/>